<dbReference type="Proteomes" id="UP001165083">
    <property type="component" value="Unassembled WGS sequence"/>
</dbReference>
<reference evidence="1" key="1">
    <citation type="submission" date="2023-04" db="EMBL/GenBank/DDBJ databases">
        <title>Phytophthora lilii NBRC 32176.</title>
        <authorList>
            <person name="Ichikawa N."/>
            <person name="Sato H."/>
            <person name="Tonouchi N."/>
        </authorList>
    </citation>
    <scope>NUCLEOTIDE SEQUENCE</scope>
    <source>
        <strain evidence="1">NBRC 32176</strain>
    </source>
</reference>
<gene>
    <name evidence="1" type="ORF">Plil01_000193800</name>
</gene>
<keyword evidence="2" id="KW-1185">Reference proteome</keyword>
<dbReference type="EMBL" id="BSXW01000068">
    <property type="protein sequence ID" value="GMF11208.1"/>
    <property type="molecule type" value="Genomic_DNA"/>
</dbReference>
<evidence type="ECO:0000313" key="1">
    <source>
        <dbReference type="EMBL" id="GMF11208.1"/>
    </source>
</evidence>
<accession>A0A9W6TEA0</accession>
<dbReference type="AlphaFoldDB" id="A0A9W6TEA0"/>
<sequence length="154" mass="16745">MRCIADSTANAAVTGRLAARLDLAGAASDESWFREDGLLSAGAEGQLDSKPHEAGVLQKQRKIFGNYMHTARVFNAFREVAFPMTNRRHMGFGQRGKLGHDNAHGVCRANYRSESTVTPVNPDACPRGSSGTLVAACDHDKDGRERRSKAKRCV</sequence>
<protein>
    <submittedName>
        <fullName evidence="1">Unnamed protein product</fullName>
    </submittedName>
</protein>
<evidence type="ECO:0000313" key="2">
    <source>
        <dbReference type="Proteomes" id="UP001165083"/>
    </source>
</evidence>
<comment type="caution">
    <text evidence="1">The sequence shown here is derived from an EMBL/GenBank/DDBJ whole genome shotgun (WGS) entry which is preliminary data.</text>
</comment>
<name>A0A9W6TEA0_9STRA</name>
<organism evidence="1 2">
    <name type="scientific">Phytophthora lilii</name>
    <dbReference type="NCBI Taxonomy" id="2077276"/>
    <lineage>
        <taxon>Eukaryota</taxon>
        <taxon>Sar</taxon>
        <taxon>Stramenopiles</taxon>
        <taxon>Oomycota</taxon>
        <taxon>Peronosporomycetes</taxon>
        <taxon>Peronosporales</taxon>
        <taxon>Peronosporaceae</taxon>
        <taxon>Phytophthora</taxon>
    </lineage>
</organism>
<proteinExistence type="predicted"/>